<protein>
    <submittedName>
        <fullName evidence="11">TRAP transporter small permease</fullName>
    </submittedName>
</protein>
<keyword evidence="4" id="KW-0997">Cell inner membrane</keyword>
<dbReference type="GO" id="GO:0022857">
    <property type="term" value="F:transmembrane transporter activity"/>
    <property type="evidence" value="ECO:0007669"/>
    <property type="project" value="TreeGrafter"/>
</dbReference>
<feature type="transmembrane region" description="Helical" evidence="9">
    <location>
        <begin position="43"/>
        <end position="65"/>
    </location>
</feature>
<evidence type="ECO:0000256" key="5">
    <source>
        <dbReference type="ARBA" id="ARBA00022692"/>
    </source>
</evidence>
<dbReference type="RefSeq" id="WP_095308135.1">
    <property type="nucleotide sequence ID" value="NZ_JAMAWL010000014.1"/>
</dbReference>
<feature type="domain" description="Tripartite ATP-independent periplasmic transporters DctQ component" evidence="10">
    <location>
        <begin position="23"/>
        <end position="148"/>
    </location>
</feature>
<dbReference type="EMBL" id="QWEH01000001">
    <property type="protein sequence ID" value="RHW35607.1"/>
    <property type="molecule type" value="Genomic_DNA"/>
</dbReference>
<dbReference type="OrthoDB" id="1807003at2"/>
<keyword evidence="7 9" id="KW-0472">Membrane</keyword>
<proteinExistence type="inferred from homology"/>
<dbReference type="PANTHER" id="PTHR35011">
    <property type="entry name" value="2,3-DIKETO-L-GULONATE TRAP TRANSPORTER SMALL PERMEASE PROTEIN YIAM"/>
    <property type="match status" value="1"/>
</dbReference>
<evidence type="ECO:0000259" key="10">
    <source>
        <dbReference type="Pfam" id="PF04290"/>
    </source>
</evidence>
<dbReference type="Proteomes" id="UP000285456">
    <property type="component" value="Unassembled WGS sequence"/>
</dbReference>
<evidence type="ECO:0000256" key="8">
    <source>
        <dbReference type="ARBA" id="ARBA00038436"/>
    </source>
</evidence>
<evidence type="ECO:0000256" key="7">
    <source>
        <dbReference type="ARBA" id="ARBA00023136"/>
    </source>
</evidence>
<sequence length="159" mass="17464">MERIITKLNAGLLYIAQAVLIIMVFLVTADVLGRWLFSQPITGAVELTELGLSMVIFLSIGYTHLKEEHISIDFLVERFPEKAQWIVEGFINLIIMAVMVLMALSLFWYAERLLTSGTVTGDLGLPIYLFAAVSGIGSIVFALTALLLAIKYVAKVGGK</sequence>
<evidence type="ECO:0000313" key="11">
    <source>
        <dbReference type="EMBL" id="RHW35607.1"/>
    </source>
</evidence>
<feature type="transmembrane region" description="Helical" evidence="9">
    <location>
        <begin position="85"/>
        <end position="107"/>
    </location>
</feature>
<accession>A0A417YPI8</accession>
<comment type="similarity">
    <text evidence="8">Belongs to the TRAP transporter small permease family.</text>
</comment>
<reference evidence="11 12" key="1">
    <citation type="journal article" date="2007" name="Int. J. Syst. Evol. Microbiol.">
        <title>Oceanobacillus profundus sp. nov., isolated from a deep-sea sediment core.</title>
        <authorList>
            <person name="Kim Y.G."/>
            <person name="Choi D.H."/>
            <person name="Hyun S."/>
            <person name="Cho B.C."/>
        </authorList>
    </citation>
    <scope>NUCLEOTIDE SEQUENCE [LARGE SCALE GENOMIC DNA]</scope>
    <source>
        <strain evidence="11 12">DSM 18246</strain>
    </source>
</reference>
<feature type="transmembrane region" description="Helical" evidence="9">
    <location>
        <begin position="12"/>
        <end position="37"/>
    </location>
</feature>
<evidence type="ECO:0000256" key="2">
    <source>
        <dbReference type="ARBA" id="ARBA00022448"/>
    </source>
</evidence>
<dbReference type="GO" id="GO:0005886">
    <property type="term" value="C:plasma membrane"/>
    <property type="evidence" value="ECO:0007669"/>
    <property type="project" value="UniProtKB-SubCell"/>
</dbReference>
<evidence type="ECO:0000256" key="6">
    <source>
        <dbReference type="ARBA" id="ARBA00022989"/>
    </source>
</evidence>
<dbReference type="PANTHER" id="PTHR35011:SF10">
    <property type="entry name" value="TRAP TRANSPORTER SMALL PERMEASE PROTEIN"/>
    <property type="match status" value="1"/>
</dbReference>
<evidence type="ECO:0000313" key="12">
    <source>
        <dbReference type="Proteomes" id="UP000285456"/>
    </source>
</evidence>
<dbReference type="InterPro" id="IPR007387">
    <property type="entry name" value="TRAP_DctQ"/>
</dbReference>
<keyword evidence="2" id="KW-0813">Transport</keyword>
<dbReference type="Pfam" id="PF04290">
    <property type="entry name" value="DctQ"/>
    <property type="match status" value="1"/>
</dbReference>
<name>A0A417YPI8_9BACI</name>
<keyword evidence="3" id="KW-1003">Cell membrane</keyword>
<evidence type="ECO:0000256" key="1">
    <source>
        <dbReference type="ARBA" id="ARBA00004429"/>
    </source>
</evidence>
<evidence type="ECO:0000256" key="9">
    <source>
        <dbReference type="SAM" id="Phobius"/>
    </source>
</evidence>
<evidence type="ECO:0000256" key="3">
    <source>
        <dbReference type="ARBA" id="ARBA00022475"/>
    </source>
</evidence>
<dbReference type="AlphaFoldDB" id="A0A417YPI8"/>
<organism evidence="11 12">
    <name type="scientific">Oceanobacillus profundus</name>
    <dbReference type="NCBI Taxonomy" id="372463"/>
    <lineage>
        <taxon>Bacteria</taxon>
        <taxon>Bacillati</taxon>
        <taxon>Bacillota</taxon>
        <taxon>Bacilli</taxon>
        <taxon>Bacillales</taxon>
        <taxon>Bacillaceae</taxon>
        <taxon>Oceanobacillus</taxon>
    </lineage>
</organism>
<evidence type="ECO:0000256" key="4">
    <source>
        <dbReference type="ARBA" id="ARBA00022519"/>
    </source>
</evidence>
<gene>
    <name evidence="11" type="ORF">D1B32_03005</name>
</gene>
<keyword evidence="6 9" id="KW-1133">Transmembrane helix</keyword>
<comment type="subcellular location">
    <subcellularLocation>
        <location evidence="1">Cell inner membrane</location>
        <topology evidence="1">Multi-pass membrane protein</topology>
    </subcellularLocation>
</comment>
<keyword evidence="12" id="KW-1185">Reference proteome</keyword>
<dbReference type="InterPro" id="IPR055348">
    <property type="entry name" value="DctQ"/>
</dbReference>
<comment type="caution">
    <text evidence="11">The sequence shown here is derived from an EMBL/GenBank/DDBJ whole genome shotgun (WGS) entry which is preliminary data.</text>
</comment>
<keyword evidence="5 9" id="KW-0812">Transmembrane</keyword>
<feature type="transmembrane region" description="Helical" evidence="9">
    <location>
        <begin position="127"/>
        <end position="150"/>
    </location>
</feature>
<dbReference type="GO" id="GO:0015740">
    <property type="term" value="P:C4-dicarboxylate transport"/>
    <property type="evidence" value="ECO:0007669"/>
    <property type="project" value="TreeGrafter"/>
</dbReference>